<reference evidence="9 10" key="1">
    <citation type="submission" date="2019-07" db="EMBL/GenBank/DDBJ databases">
        <title>Whole genome shotgun sequence of Microvirga aerophila NBRC 106136.</title>
        <authorList>
            <person name="Hosoyama A."/>
            <person name="Uohara A."/>
            <person name="Ohji S."/>
            <person name="Ichikawa N."/>
        </authorList>
    </citation>
    <scope>NUCLEOTIDE SEQUENCE [LARGE SCALE GENOMIC DNA]</scope>
    <source>
        <strain evidence="9 10">NBRC 106136</strain>
    </source>
</reference>
<dbReference type="Gene3D" id="1.10.150.130">
    <property type="match status" value="1"/>
</dbReference>
<dbReference type="InterPro" id="IPR013762">
    <property type="entry name" value="Integrase-like_cat_sf"/>
</dbReference>
<feature type="domain" description="Core-binding (CB)" evidence="8">
    <location>
        <begin position="106"/>
        <end position="186"/>
    </location>
</feature>
<dbReference type="Proteomes" id="UP000321085">
    <property type="component" value="Unassembled WGS sequence"/>
</dbReference>
<evidence type="ECO:0000256" key="2">
    <source>
        <dbReference type="ARBA" id="ARBA00022908"/>
    </source>
</evidence>
<name>A0A512BWV5_9HYPH</name>
<dbReference type="EMBL" id="BJYU01000064">
    <property type="protein sequence ID" value="GEO16428.1"/>
    <property type="molecule type" value="Genomic_DNA"/>
</dbReference>
<keyword evidence="4" id="KW-0233">DNA recombination</keyword>
<keyword evidence="2" id="KW-0229">DNA integration</keyword>
<dbReference type="Gene3D" id="3.30.160.390">
    <property type="entry name" value="Integrase, DNA-binding domain"/>
    <property type="match status" value="1"/>
</dbReference>
<dbReference type="InterPro" id="IPR010998">
    <property type="entry name" value="Integrase_recombinase_N"/>
</dbReference>
<dbReference type="PROSITE" id="PS51900">
    <property type="entry name" value="CB"/>
    <property type="match status" value="1"/>
</dbReference>
<dbReference type="InterPro" id="IPR038488">
    <property type="entry name" value="Integrase_DNA-bd_sf"/>
</dbReference>
<evidence type="ECO:0000313" key="9">
    <source>
        <dbReference type="EMBL" id="GEO16428.1"/>
    </source>
</evidence>
<protein>
    <submittedName>
        <fullName evidence="9">Recombinase</fullName>
    </submittedName>
</protein>
<dbReference type="Pfam" id="PF00589">
    <property type="entry name" value="Phage_integrase"/>
    <property type="match status" value="1"/>
</dbReference>
<dbReference type="Pfam" id="PF14659">
    <property type="entry name" value="Phage_int_SAM_3"/>
    <property type="match status" value="1"/>
</dbReference>
<comment type="similarity">
    <text evidence="1">Belongs to the 'phage' integrase family.</text>
</comment>
<gene>
    <name evidence="9" type="ORF">MAE02_41240</name>
</gene>
<dbReference type="PROSITE" id="PS51898">
    <property type="entry name" value="TYR_RECOMBINASE"/>
    <property type="match status" value="1"/>
</dbReference>
<evidence type="ECO:0000256" key="4">
    <source>
        <dbReference type="ARBA" id="ARBA00023172"/>
    </source>
</evidence>
<evidence type="ECO:0000256" key="3">
    <source>
        <dbReference type="ARBA" id="ARBA00023125"/>
    </source>
</evidence>
<accession>A0A512BWV5</accession>
<dbReference type="PANTHER" id="PTHR30629:SF2">
    <property type="entry name" value="PROPHAGE INTEGRASE INTS-RELATED"/>
    <property type="match status" value="1"/>
</dbReference>
<organism evidence="9 10">
    <name type="scientific">Microvirga aerophila</name>
    <dbReference type="NCBI Taxonomy" id="670291"/>
    <lineage>
        <taxon>Bacteria</taxon>
        <taxon>Pseudomonadati</taxon>
        <taxon>Pseudomonadota</taxon>
        <taxon>Alphaproteobacteria</taxon>
        <taxon>Hyphomicrobiales</taxon>
        <taxon>Methylobacteriaceae</taxon>
        <taxon>Microvirga</taxon>
    </lineage>
</organism>
<dbReference type="GO" id="GO:0015074">
    <property type="term" value="P:DNA integration"/>
    <property type="evidence" value="ECO:0007669"/>
    <property type="project" value="UniProtKB-KW"/>
</dbReference>
<evidence type="ECO:0000256" key="5">
    <source>
        <dbReference type="PROSITE-ProRule" id="PRU01248"/>
    </source>
</evidence>
<dbReference type="OrthoDB" id="7615137at2"/>
<dbReference type="AlphaFoldDB" id="A0A512BWV5"/>
<dbReference type="PANTHER" id="PTHR30629">
    <property type="entry name" value="PROPHAGE INTEGRASE"/>
    <property type="match status" value="1"/>
</dbReference>
<feature type="region of interest" description="Disordered" evidence="6">
    <location>
        <begin position="232"/>
        <end position="253"/>
    </location>
</feature>
<dbReference type="InterPro" id="IPR011010">
    <property type="entry name" value="DNA_brk_join_enz"/>
</dbReference>
<evidence type="ECO:0000313" key="10">
    <source>
        <dbReference type="Proteomes" id="UP000321085"/>
    </source>
</evidence>
<feature type="domain" description="Tyr recombinase" evidence="7">
    <location>
        <begin position="228"/>
        <end position="404"/>
    </location>
</feature>
<proteinExistence type="inferred from homology"/>
<evidence type="ECO:0000259" key="7">
    <source>
        <dbReference type="PROSITE" id="PS51898"/>
    </source>
</evidence>
<feature type="compositionally biased region" description="Basic and acidic residues" evidence="6">
    <location>
        <begin position="238"/>
        <end position="253"/>
    </location>
</feature>
<dbReference type="InterPro" id="IPR050808">
    <property type="entry name" value="Phage_Integrase"/>
</dbReference>
<dbReference type="InterPro" id="IPR004107">
    <property type="entry name" value="Integrase_SAM-like_N"/>
</dbReference>
<sequence length="432" mass="47260">MAKDKVAIKLTKRTVDAAQPAAARYEVWDSELKGFGLRVEPSGIKSFIVRYRPGAGGRKAPKRFVSIGRYGALTPDDARRRAKEILGSAANGEDPADAIAQERAAASLSDLAKAFVADHVKKKRKPKTVESYEHVINAYLLPELGQRKAGAIARSDISRLHGKLFSKPAIANRVLAVASSMFSWGSTHGYVPEAFNPASRIEKYQEKRRERFLSSYEIERIGEALRDAETIGLPWEPDPNKKSKHAPKDDNRRVKVSTEAVAAIRLLLLTGARLREILHLRWEYVDFERGLLLLPDSKTGRKTIILNAPALSILEGLARTSRYVLPGDDPNKPRADLKRPWAAVSTRAGLNGVRLHDLRHTHASFGAGSGMGLPIIGKLLGHTQSATTARYAHLDADPLRRASNKIGDAISAALDGRPKAPVIPIKGQTGES</sequence>
<evidence type="ECO:0000256" key="6">
    <source>
        <dbReference type="SAM" id="MobiDB-lite"/>
    </source>
</evidence>
<dbReference type="GO" id="GO:0006310">
    <property type="term" value="P:DNA recombination"/>
    <property type="evidence" value="ECO:0007669"/>
    <property type="project" value="UniProtKB-KW"/>
</dbReference>
<dbReference type="InterPro" id="IPR002104">
    <property type="entry name" value="Integrase_catalytic"/>
</dbReference>
<dbReference type="GO" id="GO:0003677">
    <property type="term" value="F:DNA binding"/>
    <property type="evidence" value="ECO:0007669"/>
    <property type="project" value="UniProtKB-UniRule"/>
</dbReference>
<dbReference type="RefSeq" id="WP_114188321.1">
    <property type="nucleotide sequence ID" value="NZ_BJYU01000064.1"/>
</dbReference>
<dbReference type="InterPro" id="IPR044068">
    <property type="entry name" value="CB"/>
</dbReference>
<dbReference type="Gene3D" id="1.10.443.10">
    <property type="entry name" value="Intergrase catalytic core"/>
    <property type="match status" value="1"/>
</dbReference>
<keyword evidence="10" id="KW-1185">Reference proteome</keyword>
<comment type="caution">
    <text evidence="9">The sequence shown here is derived from an EMBL/GenBank/DDBJ whole genome shotgun (WGS) entry which is preliminary data.</text>
</comment>
<dbReference type="SUPFAM" id="SSF56349">
    <property type="entry name" value="DNA breaking-rejoining enzymes"/>
    <property type="match status" value="1"/>
</dbReference>
<dbReference type="InterPro" id="IPR025166">
    <property type="entry name" value="Integrase_DNA_bind_dom"/>
</dbReference>
<evidence type="ECO:0000256" key="1">
    <source>
        <dbReference type="ARBA" id="ARBA00008857"/>
    </source>
</evidence>
<dbReference type="Pfam" id="PF13356">
    <property type="entry name" value="Arm-DNA-bind_3"/>
    <property type="match status" value="1"/>
</dbReference>
<dbReference type="CDD" id="cd00796">
    <property type="entry name" value="INT_Rci_Hp1_C"/>
    <property type="match status" value="1"/>
</dbReference>
<keyword evidence="3 5" id="KW-0238">DNA-binding</keyword>
<evidence type="ECO:0000259" key="8">
    <source>
        <dbReference type="PROSITE" id="PS51900"/>
    </source>
</evidence>